<dbReference type="Proteomes" id="UP000286931">
    <property type="component" value="Unassembled WGS sequence"/>
</dbReference>
<dbReference type="SUPFAM" id="SSF55909">
    <property type="entry name" value="Pentein"/>
    <property type="match status" value="1"/>
</dbReference>
<dbReference type="PANTHER" id="PTHR31377">
    <property type="entry name" value="AGMATINE DEIMINASE-RELATED"/>
    <property type="match status" value="1"/>
</dbReference>
<feature type="compositionally biased region" description="Basic and acidic residues" evidence="2">
    <location>
        <begin position="1"/>
        <end position="11"/>
    </location>
</feature>
<comment type="caution">
    <text evidence="3">The sequence shown here is derived from an EMBL/GenBank/DDBJ whole genome shotgun (WGS) entry which is preliminary data.</text>
</comment>
<dbReference type="Gene3D" id="3.75.10.10">
    <property type="entry name" value="L-arginine/glycine Amidinotransferase, Chain A"/>
    <property type="match status" value="1"/>
</dbReference>
<keyword evidence="1" id="KW-0378">Hydrolase</keyword>
<sequence>MGPARAHVDRPVRRRAASGVVLPGTAFPGGPADSRSRAGDRARSVPKSAVDARGEPFEVVDLPQPDPDLITCRGHAFASGCADFSVADGAPYMPRFGDERADDPARRIFRDHCFGRDVVPVPIGAIASGGGGVHCATHDRPAAPAPE</sequence>
<organism evidence="3 4">
    <name type="scientific">Embleya hyalina</name>
    <dbReference type="NCBI Taxonomy" id="516124"/>
    <lineage>
        <taxon>Bacteria</taxon>
        <taxon>Bacillati</taxon>
        <taxon>Actinomycetota</taxon>
        <taxon>Actinomycetes</taxon>
        <taxon>Kitasatosporales</taxon>
        <taxon>Streptomycetaceae</taxon>
        <taxon>Embleya</taxon>
    </lineage>
</organism>
<gene>
    <name evidence="3" type="ORF">EHYA_05576</name>
</gene>
<protein>
    <submittedName>
        <fullName evidence="3">Porphyromonas-type peptidyl-arginine deiminase</fullName>
    </submittedName>
</protein>
<evidence type="ECO:0000313" key="3">
    <source>
        <dbReference type="EMBL" id="GCD97879.1"/>
    </source>
</evidence>
<evidence type="ECO:0000256" key="1">
    <source>
        <dbReference type="ARBA" id="ARBA00022801"/>
    </source>
</evidence>
<dbReference type="Pfam" id="PF04371">
    <property type="entry name" value="PAD_porph"/>
    <property type="match status" value="1"/>
</dbReference>
<dbReference type="InterPro" id="IPR007466">
    <property type="entry name" value="Peptidyl-Arg-deiminase_porph"/>
</dbReference>
<dbReference type="AlphaFoldDB" id="A0A401YTH8"/>
<reference evidence="3 4" key="1">
    <citation type="submission" date="2018-12" db="EMBL/GenBank/DDBJ databases">
        <title>Draft genome sequence of Embleya hyalina NBRC 13850T.</title>
        <authorList>
            <person name="Komaki H."/>
            <person name="Hosoyama A."/>
            <person name="Kimura A."/>
            <person name="Ichikawa N."/>
            <person name="Tamura T."/>
        </authorList>
    </citation>
    <scope>NUCLEOTIDE SEQUENCE [LARGE SCALE GENOMIC DNA]</scope>
    <source>
        <strain evidence="3 4">NBRC 13850</strain>
    </source>
</reference>
<dbReference type="PANTHER" id="PTHR31377:SF0">
    <property type="entry name" value="AGMATINE DEIMINASE-RELATED"/>
    <property type="match status" value="1"/>
</dbReference>
<evidence type="ECO:0000313" key="4">
    <source>
        <dbReference type="Proteomes" id="UP000286931"/>
    </source>
</evidence>
<dbReference type="OrthoDB" id="9808013at2"/>
<dbReference type="GO" id="GO:0004668">
    <property type="term" value="F:protein-arginine deiminase activity"/>
    <property type="evidence" value="ECO:0007669"/>
    <property type="project" value="InterPro"/>
</dbReference>
<feature type="compositionally biased region" description="Basic and acidic residues" evidence="2">
    <location>
        <begin position="34"/>
        <end position="43"/>
    </location>
</feature>
<feature type="region of interest" description="Disordered" evidence="2">
    <location>
        <begin position="1"/>
        <end position="51"/>
    </location>
</feature>
<accession>A0A401YTH8</accession>
<dbReference type="EMBL" id="BIFH01000025">
    <property type="protein sequence ID" value="GCD97879.1"/>
    <property type="molecule type" value="Genomic_DNA"/>
</dbReference>
<evidence type="ECO:0000256" key="2">
    <source>
        <dbReference type="SAM" id="MobiDB-lite"/>
    </source>
</evidence>
<name>A0A401YTH8_9ACTN</name>
<proteinExistence type="predicted"/>
<dbReference type="RefSeq" id="WP_126639810.1">
    <property type="nucleotide sequence ID" value="NZ_BIFH01000025.1"/>
</dbReference>
<dbReference type="GO" id="GO:0009446">
    <property type="term" value="P:putrescine biosynthetic process"/>
    <property type="evidence" value="ECO:0007669"/>
    <property type="project" value="InterPro"/>
</dbReference>
<dbReference type="GO" id="GO:0047632">
    <property type="term" value="F:agmatine deiminase activity"/>
    <property type="evidence" value="ECO:0007669"/>
    <property type="project" value="TreeGrafter"/>
</dbReference>
<keyword evidence="4" id="KW-1185">Reference proteome</keyword>